<dbReference type="AlphaFoldDB" id="A0A5P2UV29"/>
<dbReference type="RefSeq" id="WP_150521210.1">
    <property type="nucleotide sequence ID" value="NZ_BMVX01000032.1"/>
</dbReference>
<evidence type="ECO:0000313" key="2">
    <source>
        <dbReference type="EMBL" id="QEU82199.1"/>
    </source>
</evidence>
<reference evidence="2 3" key="2">
    <citation type="submission" date="2017-09" db="EMBL/GenBank/DDBJ databases">
        <authorList>
            <person name="Lee N."/>
            <person name="Cho B.-K."/>
        </authorList>
    </citation>
    <scope>NUCLEOTIDE SEQUENCE [LARGE SCALE GENOMIC DNA]</scope>
    <source>
        <strain evidence="2 3">ATCC 27467</strain>
    </source>
</reference>
<evidence type="ECO:0000313" key="1">
    <source>
        <dbReference type="EMBL" id="GGZ92222.1"/>
    </source>
</evidence>
<reference evidence="1" key="3">
    <citation type="submission" date="2020-09" db="EMBL/GenBank/DDBJ databases">
        <authorList>
            <person name="Sun Q."/>
            <person name="Ohkuma M."/>
        </authorList>
    </citation>
    <scope>NUCLEOTIDE SEQUENCE</scope>
    <source>
        <strain evidence="1">JCM 4834</strain>
    </source>
</reference>
<dbReference type="Pfam" id="PF11583">
    <property type="entry name" value="AurF"/>
    <property type="match status" value="1"/>
</dbReference>
<organism evidence="2 3">
    <name type="scientific">Streptomyces subrutilus</name>
    <dbReference type="NCBI Taxonomy" id="36818"/>
    <lineage>
        <taxon>Bacteria</taxon>
        <taxon>Bacillati</taxon>
        <taxon>Actinomycetota</taxon>
        <taxon>Actinomycetes</taxon>
        <taxon>Kitasatosporales</taxon>
        <taxon>Streptomycetaceae</taxon>
        <taxon>Streptomyces</taxon>
    </lineage>
</organism>
<gene>
    <name evidence="2" type="ORF">CP968_31515</name>
    <name evidence="1" type="ORF">GCM10010371_59990</name>
</gene>
<sequence length="303" mass="35209">MCPPDTPPARALTAPADDTEFRTLLDRLSDKATADYYNPFTTFDWPASIPTDELWMSPELLSLHGTELMDELGTDQILALSRWESVNFYSLNVHGIRELLIEVTRRVHTPGFELPSEFFHHFIGEENDHMWFFAAFCLKYAGKIYPDKSIRLPEAPRDPDIENFLVFARILVFEQIVDHYNVQLAADRRLHPTIRHLNRLHHQDESRHIAFGCRLVHLLWERLLDRGLDEAARRELRTYLGRYLTTSIESLYNPAAYRDAGLPDGFALRRRMLAHPARQAAHARVLHKTTGFLNRIGVFDDHR</sequence>
<dbReference type="SUPFAM" id="SSF47240">
    <property type="entry name" value="Ferritin-like"/>
    <property type="match status" value="1"/>
</dbReference>
<dbReference type="Proteomes" id="UP000634660">
    <property type="component" value="Unassembled WGS sequence"/>
</dbReference>
<protein>
    <submittedName>
        <fullName evidence="2">AurF domain containing protein</fullName>
    </submittedName>
</protein>
<dbReference type="Gene3D" id="1.10.620.20">
    <property type="entry name" value="Ribonucleotide Reductase, subunit A"/>
    <property type="match status" value="1"/>
</dbReference>
<dbReference type="GO" id="GO:0016491">
    <property type="term" value="F:oxidoreductase activity"/>
    <property type="evidence" value="ECO:0007669"/>
    <property type="project" value="InterPro"/>
</dbReference>
<keyword evidence="3" id="KW-1185">Reference proteome</keyword>
<dbReference type="InterPro" id="IPR012348">
    <property type="entry name" value="RNR-like"/>
</dbReference>
<proteinExistence type="predicted"/>
<dbReference type="EMBL" id="CP023701">
    <property type="protein sequence ID" value="QEU82199.1"/>
    <property type="molecule type" value="Genomic_DNA"/>
</dbReference>
<dbReference type="Proteomes" id="UP000326831">
    <property type="component" value="Chromosome"/>
</dbReference>
<dbReference type="OrthoDB" id="3608488at2"/>
<accession>A0A5P2UV29</accession>
<evidence type="ECO:0000313" key="3">
    <source>
        <dbReference type="Proteomes" id="UP000326831"/>
    </source>
</evidence>
<dbReference type="EMBL" id="BMVX01000032">
    <property type="protein sequence ID" value="GGZ92222.1"/>
    <property type="molecule type" value="Genomic_DNA"/>
</dbReference>
<reference evidence="1" key="1">
    <citation type="journal article" date="2014" name="Int. J. Syst. Evol. Microbiol.">
        <title>Complete genome sequence of Corynebacterium casei LMG S-19264T (=DSM 44701T), isolated from a smear-ripened cheese.</title>
        <authorList>
            <consortium name="US DOE Joint Genome Institute (JGI-PGF)"/>
            <person name="Walter F."/>
            <person name="Albersmeier A."/>
            <person name="Kalinowski J."/>
            <person name="Ruckert C."/>
        </authorList>
    </citation>
    <scope>NUCLEOTIDE SEQUENCE</scope>
    <source>
        <strain evidence="1">JCM 4834</strain>
    </source>
</reference>
<dbReference type="KEGG" id="ssub:CP968_31515"/>
<dbReference type="InterPro" id="IPR009078">
    <property type="entry name" value="Ferritin-like_SF"/>
</dbReference>
<dbReference type="InterPro" id="IPR025859">
    <property type="entry name" value="AurF/CmlI"/>
</dbReference>
<name>A0A5P2UV29_9ACTN</name>